<sequence length="76" mass="8520">MITKFIDGGDGANISKVFGFCTTMMAGFNLALPVFNFALFNFTCFKLRHSPRSLVKFLLAAFPPGCLYALHVYKKY</sequence>
<gene>
    <name evidence="2" type="ORF">BofuT4_uP079150.1</name>
</gene>
<dbReference type="EMBL" id="FQ790342">
    <property type="protein sequence ID" value="CCD52400.1"/>
    <property type="molecule type" value="Genomic_DNA"/>
</dbReference>
<proteinExistence type="predicted"/>
<keyword evidence="1" id="KW-0812">Transmembrane</keyword>
<name>G2YLA2_BOTF4</name>
<dbReference type="InParanoid" id="G2YLA2"/>
<keyword evidence="1" id="KW-1133">Transmembrane helix</keyword>
<keyword evidence="1" id="KW-0472">Membrane</keyword>
<evidence type="ECO:0000256" key="1">
    <source>
        <dbReference type="SAM" id="Phobius"/>
    </source>
</evidence>
<reference evidence="3" key="1">
    <citation type="journal article" date="2011" name="PLoS Genet.">
        <title>Genomic analysis of the necrotrophic fungal pathogens Sclerotinia sclerotiorum and Botrytis cinerea.</title>
        <authorList>
            <person name="Amselem J."/>
            <person name="Cuomo C.A."/>
            <person name="van Kan J.A."/>
            <person name="Viaud M."/>
            <person name="Benito E.P."/>
            <person name="Couloux A."/>
            <person name="Coutinho P.M."/>
            <person name="de Vries R.P."/>
            <person name="Dyer P.S."/>
            <person name="Fillinger S."/>
            <person name="Fournier E."/>
            <person name="Gout L."/>
            <person name="Hahn M."/>
            <person name="Kohn L."/>
            <person name="Lapalu N."/>
            <person name="Plummer K.M."/>
            <person name="Pradier J.M."/>
            <person name="Quevillon E."/>
            <person name="Sharon A."/>
            <person name="Simon A."/>
            <person name="ten Have A."/>
            <person name="Tudzynski B."/>
            <person name="Tudzynski P."/>
            <person name="Wincker P."/>
            <person name="Andrew M."/>
            <person name="Anthouard V."/>
            <person name="Beever R.E."/>
            <person name="Beffa R."/>
            <person name="Benoit I."/>
            <person name="Bouzid O."/>
            <person name="Brault B."/>
            <person name="Chen Z."/>
            <person name="Choquer M."/>
            <person name="Collemare J."/>
            <person name="Cotton P."/>
            <person name="Danchin E.G."/>
            <person name="Da Silva C."/>
            <person name="Gautier A."/>
            <person name="Giraud C."/>
            <person name="Giraud T."/>
            <person name="Gonzalez C."/>
            <person name="Grossetete S."/>
            <person name="Guldener U."/>
            <person name="Henrissat B."/>
            <person name="Howlett B.J."/>
            <person name="Kodira C."/>
            <person name="Kretschmer M."/>
            <person name="Lappartient A."/>
            <person name="Leroch M."/>
            <person name="Levis C."/>
            <person name="Mauceli E."/>
            <person name="Neuveglise C."/>
            <person name="Oeser B."/>
            <person name="Pearson M."/>
            <person name="Poulain J."/>
            <person name="Poussereau N."/>
            <person name="Quesneville H."/>
            <person name="Rascle C."/>
            <person name="Schumacher J."/>
            <person name="Segurens B."/>
            <person name="Sexton A."/>
            <person name="Silva E."/>
            <person name="Sirven C."/>
            <person name="Soanes D.M."/>
            <person name="Talbot N.J."/>
            <person name="Templeton M."/>
            <person name="Yandava C."/>
            <person name="Yarden O."/>
            <person name="Zeng Q."/>
            <person name="Rollins J.A."/>
            <person name="Lebrun M.H."/>
            <person name="Dickman M."/>
        </authorList>
    </citation>
    <scope>NUCLEOTIDE SEQUENCE [LARGE SCALE GENOMIC DNA]</scope>
    <source>
        <strain evidence="3">T4</strain>
    </source>
</reference>
<organism evidence="2 3">
    <name type="scientific">Botryotinia fuckeliana (strain T4)</name>
    <name type="common">Noble rot fungus</name>
    <name type="synonym">Botrytis cinerea</name>
    <dbReference type="NCBI Taxonomy" id="999810"/>
    <lineage>
        <taxon>Eukaryota</taxon>
        <taxon>Fungi</taxon>
        <taxon>Dikarya</taxon>
        <taxon>Ascomycota</taxon>
        <taxon>Pezizomycotina</taxon>
        <taxon>Leotiomycetes</taxon>
        <taxon>Helotiales</taxon>
        <taxon>Sclerotiniaceae</taxon>
        <taxon>Botrytis</taxon>
    </lineage>
</organism>
<evidence type="ECO:0000313" key="3">
    <source>
        <dbReference type="Proteomes" id="UP000008177"/>
    </source>
</evidence>
<accession>G2YLA2</accession>
<dbReference type="AlphaFoldDB" id="G2YLA2"/>
<feature type="transmembrane region" description="Helical" evidence="1">
    <location>
        <begin position="17"/>
        <end position="42"/>
    </location>
</feature>
<dbReference type="HOGENOM" id="CLU_2654223_0_0_1"/>
<dbReference type="Proteomes" id="UP000008177">
    <property type="component" value="Unplaced contigs"/>
</dbReference>
<protein>
    <submittedName>
        <fullName evidence="2">Uncharacterized protein</fullName>
    </submittedName>
</protein>
<evidence type="ECO:0000313" key="2">
    <source>
        <dbReference type="EMBL" id="CCD52400.1"/>
    </source>
</evidence>
<feature type="transmembrane region" description="Helical" evidence="1">
    <location>
        <begin position="54"/>
        <end position="73"/>
    </location>
</feature>